<comment type="caution">
    <text evidence="3">The sequence shown here is derived from an EMBL/GenBank/DDBJ whole genome shotgun (WGS) entry which is preliminary data.</text>
</comment>
<comment type="similarity">
    <text evidence="1">Belongs to the FAM124 family.</text>
</comment>
<keyword evidence="4" id="KW-1185">Reference proteome</keyword>
<dbReference type="InterPro" id="IPR046365">
    <property type="entry name" value="FAM124_dom"/>
</dbReference>
<evidence type="ECO:0000259" key="2">
    <source>
        <dbReference type="Pfam" id="PF15067"/>
    </source>
</evidence>
<organism evidence="3 4">
    <name type="scientific">Acropora cervicornis</name>
    <name type="common">Staghorn coral</name>
    <dbReference type="NCBI Taxonomy" id="6130"/>
    <lineage>
        <taxon>Eukaryota</taxon>
        <taxon>Metazoa</taxon>
        <taxon>Cnidaria</taxon>
        <taxon>Anthozoa</taxon>
        <taxon>Hexacorallia</taxon>
        <taxon>Scleractinia</taxon>
        <taxon>Astrocoeniina</taxon>
        <taxon>Acroporidae</taxon>
        <taxon>Acropora</taxon>
    </lineage>
</organism>
<reference evidence="3" key="2">
    <citation type="journal article" date="2023" name="Science">
        <title>Genomic signatures of disease resistance in endangered staghorn corals.</title>
        <authorList>
            <person name="Vollmer S.V."/>
            <person name="Selwyn J.D."/>
            <person name="Despard B.A."/>
            <person name="Roesel C.L."/>
        </authorList>
    </citation>
    <scope>NUCLEOTIDE SEQUENCE</scope>
    <source>
        <strain evidence="3">K2</strain>
    </source>
</reference>
<evidence type="ECO:0000313" key="4">
    <source>
        <dbReference type="Proteomes" id="UP001249851"/>
    </source>
</evidence>
<gene>
    <name evidence="3" type="ORF">P5673_006241</name>
</gene>
<evidence type="ECO:0000313" key="3">
    <source>
        <dbReference type="EMBL" id="KAK2569323.1"/>
    </source>
</evidence>
<sequence>MNDNVSFNDEGFDEGLDDVNFCMLPDPFSCTLQIDVQKGEASYLKQIYAPLLEGLDPTFQFVTINENDEFDFSKAAADDYDGGTRKDFFHHCQAISVVLFLYEEFGRLSATNIQKNFDFSPWEFHHRVELPAQAKPRITAGQDFYETFPDLPLWSICPVHCGNEHLRFHLFVKNFKDMKSFYESLTSKKATSVSAGFCFFTLYSQSGFDVQLSLKYMPEILPQPLNSSRLRLKIKDINAVMDILSDHPIRKSDTLWVVKDPDGNVLLIEETEPSSLSKMKKRLSSNASLDTSDYETASIDTGSLAGSINYSFERILSSSFSEGIPFS</sequence>
<dbReference type="EMBL" id="JARQWQ010000010">
    <property type="protein sequence ID" value="KAK2569323.1"/>
    <property type="molecule type" value="Genomic_DNA"/>
</dbReference>
<reference evidence="3" key="1">
    <citation type="journal article" date="2023" name="G3 (Bethesda)">
        <title>Whole genome assembly and annotation of the endangered Caribbean coral Acropora cervicornis.</title>
        <authorList>
            <person name="Selwyn J.D."/>
            <person name="Vollmer S.V."/>
        </authorList>
    </citation>
    <scope>NUCLEOTIDE SEQUENCE</scope>
    <source>
        <strain evidence="3">K2</strain>
    </source>
</reference>
<dbReference type="InterPro" id="IPR029068">
    <property type="entry name" value="Glyas_Bleomycin-R_OHBP_Dase"/>
</dbReference>
<accession>A0AAD9QXI8</accession>
<evidence type="ECO:0000256" key="1">
    <source>
        <dbReference type="ARBA" id="ARBA00006440"/>
    </source>
</evidence>
<dbReference type="SUPFAM" id="SSF54593">
    <property type="entry name" value="Glyoxalase/Bleomycin resistance protein/Dihydroxybiphenyl dioxygenase"/>
    <property type="match status" value="1"/>
</dbReference>
<feature type="domain" description="FAM124" evidence="2">
    <location>
        <begin position="30"/>
        <end position="268"/>
    </location>
</feature>
<dbReference type="PANTHER" id="PTHR14715:SF6">
    <property type="entry name" value="FAM124 DOMAIN-CONTAINING PROTEIN"/>
    <property type="match status" value="1"/>
</dbReference>
<name>A0AAD9QXI8_ACRCE</name>
<dbReference type="AlphaFoldDB" id="A0AAD9QXI8"/>
<dbReference type="Pfam" id="PF15067">
    <property type="entry name" value="FAM124"/>
    <property type="match status" value="1"/>
</dbReference>
<dbReference type="Proteomes" id="UP001249851">
    <property type="component" value="Unassembled WGS sequence"/>
</dbReference>
<protein>
    <submittedName>
        <fullName evidence="3">Protein FAM124A</fullName>
    </submittedName>
</protein>
<dbReference type="InterPro" id="IPR029380">
    <property type="entry name" value="FAM124"/>
</dbReference>
<dbReference type="PANTHER" id="PTHR14715">
    <property type="entry name" value="FAM124 DOMAIN-CONTAINING PROTEIN-RELATED"/>
    <property type="match status" value="1"/>
</dbReference>
<proteinExistence type="inferred from homology"/>